<reference evidence="1 2" key="1">
    <citation type="journal article" date="2022" name="Nat. Ecol. Evol.">
        <title>A masculinizing supergene underlies an exaggerated male reproductive morph in a spider.</title>
        <authorList>
            <person name="Hendrickx F."/>
            <person name="De Corte Z."/>
            <person name="Sonet G."/>
            <person name="Van Belleghem S.M."/>
            <person name="Kostlbacher S."/>
            <person name="Vangestel C."/>
        </authorList>
    </citation>
    <scope>NUCLEOTIDE SEQUENCE [LARGE SCALE GENOMIC DNA]</scope>
    <source>
        <strain evidence="1">W744_W776</strain>
    </source>
</reference>
<name>A0AAV6VNK6_9ARAC</name>
<dbReference type="Gene3D" id="2.130.10.10">
    <property type="entry name" value="YVTN repeat-like/Quinoprotein amine dehydrogenase"/>
    <property type="match status" value="2"/>
</dbReference>
<gene>
    <name evidence="1" type="ORF">JTE90_013521</name>
</gene>
<dbReference type="InterPro" id="IPR015943">
    <property type="entry name" value="WD40/YVTN_repeat-like_dom_sf"/>
</dbReference>
<dbReference type="InterPro" id="IPR011044">
    <property type="entry name" value="Quino_amine_DH_bsu"/>
</dbReference>
<proteinExistence type="predicted"/>
<dbReference type="GO" id="GO:0005815">
    <property type="term" value="C:microtubule organizing center"/>
    <property type="evidence" value="ECO:0007669"/>
    <property type="project" value="TreeGrafter"/>
</dbReference>
<sequence>MFQGIESVFFTELFERNSDSFASFSPNGFMLACASDSQALVWSVDTKAILHKFICDQPIDDIVWSPNSELIYCHVSKQNSIQVWSVVNLTWRCKIEESPLSIADVFWAPDSQHLLVVSEFHIKITVWSLVSRSITVIENPKAIKDGVAFSSCSKYMALVEKKKSEDFVGIYTCDTWEVLKCFPIETNDVAGIYFSPSELIVGILETPIEKNRILFYCVDGRLLGIYSYVCSSVFTWSPDGKFIAIGDYFRKVEIISSFDYKKITSYQHPESVDSKSVIIFKLSSQNSSGVSLSENSSSWELFEIVKGRPVSLSALSSQLEKSKHKFQDLRYSSDGQFIASVNVLMPSILFIFDTRRLKMSAIVVCPRKIKNISWHPAKPILAVCSGSNGLNLWTPASCISCFPPFREEFLILQAAWCPTRDCVVLSSRDRSSVLYLPASFSQS</sequence>
<keyword evidence="2" id="KW-1185">Reference proteome</keyword>
<comment type="caution">
    <text evidence="1">The sequence shown here is derived from an EMBL/GenBank/DDBJ whole genome shotgun (WGS) entry which is preliminary data.</text>
</comment>
<dbReference type="SUPFAM" id="SSF50969">
    <property type="entry name" value="YVTN repeat-like/Quinoprotein amine dehydrogenase"/>
    <property type="match status" value="1"/>
</dbReference>
<dbReference type="AlphaFoldDB" id="A0AAV6VNK6"/>
<accession>A0AAV6VNK6</accession>
<evidence type="ECO:0008006" key="3">
    <source>
        <dbReference type="Google" id="ProtNLM"/>
    </source>
</evidence>
<dbReference type="GO" id="GO:1990811">
    <property type="term" value="C:MWP complex"/>
    <property type="evidence" value="ECO:0007669"/>
    <property type="project" value="TreeGrafter"/>
</dbReference>
<evidence type="ECO:0000313" key="1">
    <source>
        <dbReference type="EMBL" id="KAG8197402.1"/>
    </source>
</evidence>
<dbReference type="Proteomes" id="UP000827092">
    <property type="component" value="Unassembled WGS sequence"/>
</dbReference>
<dbReference type="PANTHER" id="PTHR16220:SF0">
    <property type="entry name" value="WD REPEAT-CONTAINING PROTEIN WRAP73"/>
    <property type="match status" value="1"/>
</dbReference>
<dbReference type="EMBL" id="JAFNEN010000056">
    <property type="protein sequence ID" value="KAG8197402.1"/>
    <property type="molecule type" value="Genomic_DNA"/>
</dbReference>
<dbReference type="InterPro" id="IPR052778">
    <property type="entry name" value="Centrosome-WD_assoc"/>
</dbReference>
<protein>
    <recommendedName>
        <fullName evidence="3">WD repeat-containing protein WRAP73</fullName>
    </recommendedName>
</protein>
<organism evidence="1 2">
    <name type="scientific">Oedothorax gibbosus</name>
    <dbReference type="NCBI Taxonomy" id="931172"/>
    <lineage>
        <taxon>Eukaryota</taxon>
        <taxon>Metazoa</taxon>
        <taxon>Ecdysozoa</taxon>
        <taxon>Arthropoda</taxon>
        <taxon>Chelicerata</taxon>
        <taxon>Arachnida</taxon>
        <taxon>Araneae</taxon>
        <taxon>Araneomorphae</taxon>
        <taxon>Entelegynae</taxon>
        <taxon>Araneoidea</taxon>
        <taxon>Linyphiidae</taxon>
        <taxon>Erigoninae</taxon>
        <taxon>Oedothorax</taxon>
    </lineage>
</organism>
<dbReference type="PANTHER" id="PTHR16220">
    <property type="entry name" value="WD REPEAT PROTEIN 8-RELATED"/>
    <property type="match status" value="1"/>
</dbReference>
<evidence type="ECO:0000313" key="2">
    <source>
        <dbReference type="Proteomes" id="UP000827092"/>
    </source>
</evidence>